<dbReference type="Proteomes" id="UP000887575">
    <property type="component" value="Unassembled WGS sequence"/>
</dbReference>
<organism evidence="2 3">
    <name type="scientific">Mesorhabditis belari</name>
    <dbReference type="NCBI Taxonomy" id="2138241"/>
    <lineage>
        <taxon>Eukaryota</taxon>
        <taxon>Metazoa</taxon>
        <taxon>Ecdysozoa</taxon>
        <taxon>Nematoda</taxon>
        <taxon>Chromadorea</taxon>
        <taxon>Rhabditida</taxon>
        <taxon>Rhabditina</taxon>
        <taxon>Rhabditomorpha</taxon>
        <taxon>Rhabditoidea</taxon>
        <taxon>Rhabditidae</taxon>
        <taxon>Mesorhabditinae</taxon>
        <taxon>Mesorhabditis</taxon>
    </lineage>
</organism>
<evidence type="ECO:0000313" key="2">
    <source>
        <dbReference type="Proteomes" id="UP000887575"/>
    </source>
</evidence>
<evidence type="ECO:0000256" key="1">
    <source>
        <dbReference type="SAM" id="SignalP"/>
    </source>
</evidence>
<keyword evidence="1" id="KW-0732">Signal</keyword>
<evidence type="ECO:0000313" key="3">
    <source>
        <dbReference type="WBParaSite" id="MBELARI_LOCUS18355"/>
    </source>
</evidence>
<reference evidence="3" key="1">
    <citation type="submission" date="2024-02" db="UniProtKB">
        <authorList>
            <consortium name="WormBaseParasite"/>
        </authorList>
    </citation>
    <scope>IDENTIFICATION</scope>
</reference>
<protein>
    <submittedName>
        <fullName evidence="3">UPAR/Ly6 domain-containing protein</fullName>
    </submittedName>
</protein>
<dbReference type="WBParaSite" id="MBELARI_LOCUS18355">
    <property type="protein sequence ID" value="MBELARI_LOCUS18355"/>
    <property type="gene ID" value="MBELARI_LOCUS18355"/>
</dbReference>
<dbReference type="AlphaFoldDB" id="A0AAF3EW06"/>
<accession>A0AAF3EW06</accession>
<feature type="signal peptide" evidence="1">
    <location>
        <begin position="1"/>
        <end position="15"/>
    </location>
</feature>
<keyword evidence="2" id="KW-1185">Reference proteome</keyword>
<feature type="chain" id="PRO_5041948269" evidence="1">
    <location>
        <begin position="16"/>
        <end position="131"/>
    </location>
</feature>
<sequence length="131" mass="14144">MKFIILSAFLVVTFAVRCWVEVAKNGESHSHDGLTLEQAECGDDCRYCGKITWKENGKHMSAWGCGCGTSSTTLLVEIDGKMCNKKGKTTAMKDTQKVDLLCCEGDNCNSADSSIVSAAALFLLGIAHFLL</sequence>
<name>A0AAF3EW06_9BILA</name>
<proteinExistence type="predicted"/>